<dbReference type="GO" id="GO:0022857">
    <property type="term" value="F:transmembrane transporter activity"/>
    <property type="evidence" value="ECO:0007669"/>
    <property type="project" value="TreeGrafter"/>
</dbReference>
<dbReference type="PANTHER" id="PTHR30572">
    <property type="entry name" value="MEMBRANE COMPONENT OF TRANSPORTER-RELATED"/>
    <property type="match status" value="1"/>
</dbReference>
<feature type="domain" description="MacB-like periplasmic core" evidence="9">
    <location>
        <begin position="20"/>
        <end position="234"/>
    </location>
</feature>
<evidence type="ECO:0000259" key="8">
    <source>
        <dbReference type="Pfam" id="PF02687"/>
    </source>
</evidence>
<evidence type="ECO:0000256" key="5">
    <source>
        <dbReference type="ARBA" id="ARBA00023136"/>
    </source>
</evidence>
<keyword evidence="3 7" id="KW-0812">Transmembrane</keyword>
<keyword evidence="5 7" id="KW-0472">Membrane</keyword>
<dbReference type="InterPro" id="IPR025857">
    <property type="entry name" value="MacB_PCD"/>
</dbReference>
<dbReference type="GO" id="GO:0005886">
    <property type="term" value="C:plasma membrane"/>
    <property type="evidence" value="ECO:0007669"/>
    <property type="project" value="UniProtKB-SubCell"/>
</dbReference>
<proteinExistence type="inferred from homology"/>
<protein>
    <submittedName>
        <fullName evidence="10">Multidrug ABC transporter substrate-binding protein</fullName>
    </submittedName>
</protein>
<evidence type="ECO:0000256" key="2">
    <source>
        <dbReference type="ARBA" id="ARBA00022475"/>
    </source>
</evidence>
<dbReference type="Pfam" id="PF12704">
    <property type="entry name" value="MacB_PCD"/>
    <property type="match status" value="1"/>
</dbReference>
<accession>A0A1F2PAH6</accession>
<dbReference type="InterPro" id="IPR050250">
    <property type="entry name" value="Macrolide_Exporter_MacB"/>
</dbReference>
<feature type="transmembrane region" description="Helical" evidence="7">
    <location>
        <begin position="313"/>
        <end position="341"/>
    </location>
</feature>
<feature type="transmembrane region" description="Helical" evidence="7">
    <location>
        <begin position="267"/>
        <end position="292"/>
    </location>
</feature>
<dbReference type="EMBL" id="LYOS01000003">
    <property type="protein sequence ID" value="OFV67691.1"/>
    <property type="molecule type" value="Genomic_DNA"/>
</dbReference>
<keyword evidence="11" id="KW-1185">Reference proteome</keyword>
<evidence type="ECO:0000313" key="11">
    <source>
        <dbReference type="Proteomes" id="UP000186940"/>
    </source>
</evidence>
<feature type="transmembrane region" description="Helical" evidence="7">
    <location>
        <begin position="361"/>
        <end position="380"/>
    </location>
</feature>
<sequence>MIRDSFTLAYRNIRERKFRSFLTLLGISVGIAAIIGLIAIGSGMEGAITGQLTEMSDLIVVMPGEMTTGMYIEHGSFTQQDLRDVGRISGVKDTTAITWDSATVEFRRSKRVIQVIGADPEDFWVMYEGNVDFAEGRWLRKNDHTGCVVGHNVANDYFDETVHAGDRIDINGHKFVVIGVFEKGNALTSNDVDNYIYITDRASKGVLGTDKISFIYVTVYDIDDAEKIADKIEKVVDNNHKLDDFTNAMTMGSFIDQIGGIFKVIQVVLVGIAAISLIVASIGIMNTMMMAVMERTHEVGIMKAIGARNRDILMLFLIEAGVVSLIGGILGCILGAAMAIGAGRVATDYAGLDVPAPITPGLIALGLAVALIVGIGSGLYPAMKAARMSPVEAVRYE</sequence>
<dbReference type="AlphaFoldDB" id="A0A1F2PAH6"/>
<dbReference type="STRING" id="1838285.SCAL_001066"/>
<evidence type="ECO:0000256" key="7">
    <source>
        <dbReference type="SAM" id="Phobius"/>
    </source>
</evidence>
<gene>
    <name evidence="10" type="ORF">SCAL_001066</name>
</gene>
<comment type="subcellular location">
    <subcellularLocation>
        <location evidence="1">Cell membrane</location>
        <topology evidence="1">Multi-pass membrane protein</topology>
    </subcellularLocation>
</comment>
<reference evidence="10" key="1">
    <citation type="submission" date="2016-05" db="EMBL/GenBank/DDBJ databases">
        <title>Microbial consortia oxidize butane by reversing methanogenesis.</title>
        <authorList>
            <person name="Laso-Perez R."/>
            <person name="Richter M."/>
            <person name="Wegener G."/>
            <person name="Musat F."/>
        </authorList>
    </citation>
    <scope>NUCLEOTIDE SEQUENCE [LARGE SCALE GENOMIC DNA]</scope>
    <source>
        <strain evidence="10">BOX2</strain>
    </source>
</reference>
<evidence type="ECO:0000256" key="4">
    <source>
        <dbReference type="ARBA" id="ARBA00022989"/>
    </source>
</evidence>
<feature type="domain" description="ABC3 transporter permease C-terminal" evidence="8">
    <location>
        <begin position="272"/>
        <end position="390"/>
    </location>
</feature>
<feature type="transmembrane region" description="Helical" evidence="7">
    <location>
        <begin position="21"/>
        <end position="44"/>
    </location>
</feature>
<comment type="caution">
    <text evidence="10">The sequence shown here is derived from an EMBL/GenBank/DDBJ whole genome shotgun (WGS) entry which is preliminary data.</text>
</comment>
<evidence type="ECO:0000313" key="10">
    <source>
        <dbReference type="EMBL" id="OFV67691.1"/>
    </source>
</evidence>
<dbReference type="Proteomes" id="UP000186940">
    <property type="component" value="Unassembled WGS sequence"/>
</dbReference>
<dbReference type="InterPro" id="IPR003838">
    <property type="entry name" value="ABC3_permease_C"/>
</dbReference>
<evidence type="ECO:0000259" key="9">
    <source>
        <dbReference type="Pfam" id="PF12704"/>
    </source>
</evidence>
<dbReference type="PANTHER" id="PTHR30572:SF4">
    <property type="entry name" value="ABC TRANSPORTER PERMEASE YTRF"/>
    <property type="match status" value="1"/>
</dbReference>
<evidence type="ECO:0000256" key="1">
    <source>
        <dbReference type="ARBA" id="ARBA00004651"/>
    </source>
</evidence>
<dbReference type="Pfam" id="PF02687">
    <property type="entry name" value="FtsX"/>
    <property type="match status" value="1"/>
</dbReference>
<name>A0A1F2PAH6_9EURY</name>
<evidence type="ECO:0000256" key="3">
    <source>
        <dbReference type="ARBA" id="ARBA00022692"/>
    </source>
</evidence>
<keyword evidence="4 7" id="KW-1133">Transmembrane helix</keyword>
<organism evidence="10 11">
    <name type="scientific">Candidatus Syntropharchaeum caldarium</name>
    <dbReference type="NCBI Taxonomy" id="1838285"/>
    <lineage>
        <taxon>Archaea</taxon>
        <taxon>Methanobacteriati</taxon>
        <taxon>Methanobacteriota</taxon>
        <taxon>Stenosarchaea group</taxon>
        <taxon>Methanomicrobia</taxon>
        <taxon>Methanosarcinales</taxon>
        <taxon>ANME-2 cluster</taxon>
        <taxon>Candidatus Syntropharchaeum</taxon>
    </lineage>
</organism>
<evidence type="ECO:0000256" key="6">
    <source>
        <dbReference type="ARBA" id="ARBA00038076"/>
    </source>
</evidence>
<keyword evidence="2" id="KW-1003">Cell membrane</keyword>
<comment type="similarity">
    <text evidence="6">Belongs to the ABC-4 integral membrane protein family.</text>
</comment>